<sequence>MLAVPARQGNIVDIGAQVEINPGRARLTAQDPDPPPTCNVVVPTAETRRDSLADVPKFAAARH</sequence>
<comment type="caution">
    <text evidence="1">The sequence shown here is derived from an EMBL/GenBank/DDBJ whole genome shotgun (WGS) entry which is preliminary data.</text>
</comment>
<dbReference type="EMBL" id="JAOH01000002">
    <property type="protein sequence ID" value="EUA65215.1"/>
    <property type="molecule type" value="Genomic_DNA"/>
</dbReference>
<organism evidence="1 2">
    <name type="scientific">Mycobacteroides abscessus 1948</name>
    <dbReference type="NCBI Taxonomy" id="1299323"/>
    <lineage>
        <taxon>Bacteria</taxon>
        <taxon>Bacillati</taxon>
        <taxon>Actinomycetota</taxon>
        <taxon>Actinomycetes</taxon>
        <taxon>Mycobacteriales</taxon>
        <taxon>Mycobacteriaceae</taxon>
        <taxon>Mycobacteroides</taxon>
        <taxon>Mycobacteroides abscessus</taxon>
    </lineage>
</organism>
<dbReference type="AlphaFoldDB" id="A0A829QQM4"/>
<dbReference type="Proteomes" id="UP000021210">
    <property type="component" value="Unassembled WGS sequence"/>
</dbReference>
<reference evidence="1 2" key="1">
    <citation type="submission" date="2013-12" db="EMBL/GenBank/DDBJ databases">
        <authorList>
            <person name="Zelazny A."/>
            <person name="Olivier K."/>
            <person name="Holland S."/>
            <person name="Lenaerts A."/>
            <person name="Ordway D."/>
            <person name="DeGroote M.A."/>
            <person name="Parker T."/>
            <person name="Sizemore C."/>
            <person name="Tallon L.J."/>
            <person name="Sadzewicz L.K."/>
            <person name="Sengamalay N."/>
            <person name="Fraser C.M."/>
            <person name="Hine E."/>
            <person name="Shefchek K.A."/>
            <person name="Das S.P."/>
            <person name="Tettelin H."/>
        </authorList>
    </citation>
    <scope>NUCLEOTIDE SEQUENCE [LARGE SCALE GENOMIC DNA]</scope>
    <source>
        <strain evidence="1 2">1948</strain>
    </source>
</reference>
<accession>A0A829QQM4</accession>
<evidence type="ECO:0000313" key="2">
    <source>
        <dbReference type="Proteomes" id="UP000021210"/>
    </source>
</evidence>
<name>A0A829QQM4_9MYCO</name>
<gene>
    <name evidence="1" type="ORF">I542_5395</name>
</gene>
<evidence type="ECO:0000313" key="1">
    <source>
        <dbReference type="EMBL" id="EUA65215.1"/>
    </source>
</evidence>
<proteinExistence type="predicted"/>
<protein>
    <submittedName>
        <fullName evidence="1">Uncharacterized protein</fullName>
    </submittedName>
</protein>